<name>A0ABT8ISU1_9MICO</name>
<dbReference type="PROSITE" id="PS00455">
    <property type="entry name" value="AMP_BINDING"/>
    <property type="match status" value="1"/>
</dbReference>
<keyword evidence="4" id="KW-1185">Reference proteome</keyword>
<evidence type="ECO:0000259" key="2">
    <source>
        <dbReference type="Pfam" id="PF13193"/>
    </source>
</evidence>
<dbReference type="Proteomes" id="UP001174210">
    <property type="component" value="Unassembled WGS sequence"/>
</dbReference>
<feature type="domain" description="AMP-dependent synthetase/ligase" evidence="1">
    <location>
        <begin position="15"/>
        <end position="380"/>
    </location>
</feature>
<dbReference type="InterPro" id="IPR042099">
    <property type="entry name" value="ANL_N_sf"/>
</dbReference>
<dbReference type="CDD" id="cd05936">
    <property type="entry name" value="FC-FACS_FadD_like"/>
    <property type="match status" value="1"/>
</dbReference>
<dbReference type="RefSeq" id="WP_301214823.1">
    <property type="nucleotide sequence ID" value="NZ_JAROCB010000001.1"/>
</dbReference>
<feature type="domain" description="AMP-binding enzyme C-terminal" evidence="2">
    <location>
        <begin position="430"/>
        <end position="505"/>
    </location>
</feature>
<dbReference type="GO" id="GO:0016874">
    <property type="term" value="F:ligase activity"/>
    <property type="evidence" value="ECO:0007669"/>
    <property type="project" value="UniProtKB-KW"/>
</dbReference>
<dbReference type="Gene3D" id="3.30.300.30">
    <property type="match status" value="1"/>
</dbReference>
<organism evidence="3 4">
    <name type="scientific">Leifsonia virtsii</name>
    <dbReference type="NCBI Taxonomy" id="3035915"/>
    <lineage>
        <taxon>Bacteria</taxon>
        <taxon>Bacillati</taxon>
        <taxon>Actinomycetota</taxon>
        <taxon>Actinomycetes</taxon>
        <taxon>Micrococcales</taxon>
        <taxon>Microbacteriaceae</taxon>
        <taxon>Leifsonia</taxon>
    </lineage>
</organism>
<evidence type="ECO:0000259" key="1">
    <source>
        <dbReference type="Pfam" id="PF00501"/>
    </source>
</evidence>
<dbReference type="PANTHER" id="PTHR43767">
    <property type="entry name" value="LONG-CHAIN-FATTY-ACID--COA LIGASE"/>
    <property type="match status" value="1"/>
</dbReference>
<protein>
    <submittedName>
        <fullName evidence="3">Long-chain fatty acid--CoA ligase</fullName>
    </submittedName>
</protein>
<dbReference type="InterPro" id="IPR000873">
    <property type="entry name" value="AMP-dep_synth/lig_dom"/>
</dbReference>
<evidence type="ECO:0000313" key="4">
    <source>
        <dbReference type="Proteomes" id="UP001174210"/>
    </source>
</evidence>
<accession>A0ABT8ISU1</accession>
<dbReference type="InterPro" id="IPR050237">
    <property type="entry name" value="ATP-dep_AMP-bd_enzyme"/>
</dbReference>
<keyword evidence="3" id="KW-0436">Ligase</keyword>
<sequence>MSHGYATMSVASILAETAHRMPDNVALIFAGREIRYGELWDQTRSYAGALRDLGVGPGDRVALMLPNVPDFPRAYYAVLALGAIVVPIHALLKAEEIAYVLRDSGSELLICAAPLLAEGARGAGLAGVPTVSVLVPDELVEQLPFPRLEELSAAAEPITTYEPREPLDTATILYTSGTTGKPKGAEGCHFSLVEQVNVLLAGTLDIEPTDRILGCLPLFHTFGQTCVMNMGFRAGAAVVLVPKFDGATALQLLNEHACTIMTGVPTMYVALLEAAKSNPERPPLRYGMSGGAAIPVAVIERMKEVYGIDVHEGYGLTETSPVASFNHRGRPTRVGTVGQPIWGVDVEIADAEVDDRIVLLPRGELGEIVVRGHNLMKGYLNLPEANAEAVVDGWFRTGDLGTKSDDDYITIVDRKKDMIVRNGYNVYPREVEEVLSAHPAVAMVAVFGVAHETHGQEVMAAVTLMPGAEAEGEELVGYARERVAAYKFPRRVVIVEALPLGPSGKVLKRELVAVFEAEATTAS</sequence>
<dbReference type="Gene3D" id="3.40.50.12780">
    <property type="entry name" value="N-terminal domain of ligase-like"/>
    <property type="match status" value="1"/>
</dbReference>
<dbReference type="InterPro" id="IPR045851">
    <property type="entry name" value="AMP-bd_C_sf"/>
</dbReference>
<evidence type="ECO:0000313" key="3">
    <source>
        <dbReference type="EMBL" id="MDN4595531.1"/>
    </source>
</evidence>
<proteinExistence type="predicted"/>
<dbReference type="Pfam" id="PF13193">
    <property type="entry name" value="AMP-binding_C"/>
    <property type="match status" value="1"/>
</dbReference>
<gene>
    <name evidence="3" type="ORF">P5G59_00110</name>
</gene>
<dbReference type="InterPro" id="IPR025110">
    <property type="entry name" value="AMP-bd_C"/>
</dbReference>
<dbReference type="Pfam" id="PF00501">
    <property type="entry name" value="AMP-binding"/>
    <property type="match status" value="1"/>
</dbReference>
<dbReference type="EMBL" id="JAROCB010000001">
    <property type="protein sequence ID" value="MDN4595531.1"/>
    <property type="molecule type" value="Genomic_DNA"/>
</dbReference>
<dbReference type="SUPFAM" id="SSF56801">
    <property type="entry name" value="Acetyl-CoA synthetase-like"/>
    <property type="match status" value="1"/>
</dbReference>
<dbReference type="InterPro" id="IPR020845">
    <property type="entry name" value="AMP-binding_CS"/>
</dbReference>
<dbReference type="PANTHER" id="PTHR43767:SF12">
    <property type="entry name" value="AMP-DEPENDENT SYNTHETASE AND LIGASE"/>
    <property type="match status" value="1"/>
</dbReference>
<reference evidence="3" key="1">
    <citation type="submission" date="2023-03" db="EMBL/GenBank/DDBJ databases">
        <title>MT1 and MT2 Draft Genomes of Novel Species.</title>
        <authorList>
            <person name="Venkateswaran K."/>
        </authorList>
    </citation>
    <scope>NUCLEOTIDE SEQUENCE</scope>
    <source>
        <strain evidence="3">F6_8S_P_1A</strain>
    </source>
</reference>
<comment type="caution">
    <text evidence="3">The sequence shown here is derived from an EMBL/GenBank/DDBJ whole genome shotgun (WGS) entry which is preliminary data.</text>
</comment>